<dbReference type="eggNOG" id="ENOG502R3TR">
    <property type="taxonomic scope" value="Eukaryota"/>
</dbReference>
<evidence type="ECO:0000313" key="4">
    <source>
        <dbReference type="Proteomes" id="UP000026960"/>
    </source>
</evidence>
<dbReference type="PaxDb" id="65489-OBART07G09100.1"/>
<feature type="region of interest" description="Disordered" evidence="1">
    <location>
        <begin position="50"/>
        <end position="100"/>
    </location>
</feature>
<dbReference type="Gramene" id="OBART07G09100.1">
    <property type="protein sequence ID" value="OBART07G09100.1"/>
    <property type="gene ID" value="OBART07G09100"/>
</dbReference>
<feature type="chain" id="PRO_5002263403" description="DUF834 domain-containing protein" evidence="2">
    <location>
        <begin position="26"/>
        <end position="124"/>
    </location>
</feature>
<dbReference type="EnsemblPlants" id="OBART07G09100.1">
    <property type="protein sequence ID" value="OBART07G09100.1"/>
    <property type="gene ID" value="OBART07G09100"/>
</dbReference>
<evidence type="ECO:0008006" key="5">
    <source>
        <dbReference type="Google" id="ProtNLM"/>
    </source>
</evidence>
<organism evidence="3">
    <name type="scientific">Oryza barthii</name>
    <dbReference type="NCBI Taxonomy" id="65489"/>
    <lineage>
        <taxon>Eukaryota</taxon>
        <taxon>Viridiplantae</taxon>
        <taxon>Streptophyta</taxon>
        <taxon>Embryophyta</taxon>
        <taxon>Tracheophyta</taxon>
        <taxon>Spermatophyta</taxon>
        <taxon>Magnoliopsida</taxon>
        <taxon>Liliopsida</taxon>
        <taxon>Poales</taxon>
        <taxon>Poaceae</taxon>
        <taxon>BOP clade</taxon>
        <taxon>Oryzoideae</taxon>
        <taxon>Oryzeae</taxon>
        <taxon>Oryzinae</taxon>
        <taxon>Oryza</taxon>
    </lineage>
</organism>
<evidence type="ECO:0000256" key="2">
    <source>
        <dbReference type="SAM" id="SignalP"/>
    </source>
</evidence>
<evidence type="ECO:0000256" key="1">
    <source>
        <dbReference type="SAM" id="MobiDB-lite"/>
    </source>
</evidence>
<dbReference type="HOGENOM" id="CLU_163626_0_0_1"/>
<accession>A0A0D3GP89</accession>
<dbReference type="AlphaFoldDB" id="A0A0D3GP89"/>
<keyword evidence="2" id="KW-0732">Signal</keyword>
<dbReference type="Proteomes" id="UP000026960">
    <property type="component" value="Chromosome 7"/>
</dbReference>
<evidence type="ECO:0000313" key="3">
    <source>
        <dbReference type="EnsemblPlants" id="OBART07G09100.1"/>
    </source>
</evidence>
<reference evidence="3" key="2">
    <citation type="submission" date="2015-03" db="UniProtKB">
        <authorList>
            <consortium name="EnsemblPlants"/>
        </authorList>
    </citation>
    <scope>IDENTIFICATION</scope>
</reference>
<reference evidence="3" key="1">
    <citation type="journal article" date="2009" name="Rice">
        <title>De Novo Next Generation Sequencing of Plant Genomes.</title>
        <authorList>
            <person name="Rounsley S."/>
            <person name="Marri P.R."/>
            <person name="Yu Y."/>
            <person name="He R."/>
            <person name="Sisneros N."/>
            <person name="Goicoechea J.L."/>
            <person name="Lee S.J."/>
            <person name="Angelova A."/>
            <person name="Kudrna D."/>
            <person name="Luo M."/>
            <person name="Affourtit J."/>
            <person name="Desany B."/>
            <person name="Knight J."/>
            <person name="Niazi F."/>
            <person name="Egholm M."/>
            <person name="Wing R.A."/>
        </authorList>
    </citation>
    <scope>NUCLEOTIDE SEQUENCE [LARGE SCALE GENOMIC DNA]</scope>
    <source>
        <strain evidence="3">cv. IRGC 105608</strain>
    </source>
</reference>
<proteinExistence type="predicted"/>
<name>A0A0D3GP89_9ORYZ</name>
<keyword evidence="4" id="KW-1185">Reference proteome</keyword>
<sequence>MESAKRSCLAISLILLLLLVPSIHGARHVAAAIKGTGADSEMVVMERTAGGGGGHGRGYTSHRSHNPNNPNDGGSGTPVVDPHNVATRGHHHRGAATRTAAGGDPRLAACMLRLGATFFLLVLG</sequence>
<feature type="signal peptide" evidence="2">
    <location>
        <begin position="1"/>
        <end position="25"/>
    </location>
</feature>
<protein>
    <recommendedName>
        <fullName evidence="5">DUF834 domain-containing protein</fullName>
    </recommendedName>
</protein>